<accession>A0A2V1K056</accession>
<evidence type="ECO:0000256" key="1">
    <source>
        <dbReference type="SAM" id="MobiDB-lite"/>
    </source>
</evidence>
<dbReference type="PANTHER" id="PTHR30273">
    <property type="entry name" value="PERIPLASMIC SIGNAL SENSOR AND SIGMA FACTOR ACTIVATOR FECR-RELATED"/>
    <property type="match status" value="1"/>
</dbReference>
<protein>
    <recommendedName>
        <fullName evidence="2">FecR protein domain-containing protein</fullName>
    </recommendedName>
</protein>
<dbReference type="Gene3D" id="2.60.120.1440">
    <property type="match status" value="1"/>
</dbReference>
<dbReference type="EMBL" id="QETA01000006">
    <property type="protein sequence ID" value="PWF21895.1"/>
    <property type="molecule type" value="Genomic_DNA"/>
</dbReference>
<dbReference type="Pfam" id="PF04773">
    <property type="entry name" value="FecR"/>
    <property type="match status" value="1"/>
</dbReference>
<dbReference type="GO" id="GO:0016989">
    <property type="term" value="F:sigma factor antagonist activity"/>
    <property type="evidence" value="ECO:0007669"/>
    <property type="project" value="TreeGrafter"/>
</dbReference>
<gene>
    <name evidence="3" type="ORF">DD235_13990</name>
</gene>
<evidence type="ECO:0000313" key="4">
    <source>
        <dbReference type="Proteomes" id="UP000245212"/>
    </source>
</evidence>
<organism evidence="3 4">
    <name type="scientific">Corticimicrobacter populi</name>
    <dbReference type="NCBI Taxonomy" id="2175229"/>
    <lineage>
        <taxon>Bacteria</taxon>
        <taxon>Pseudomonadati</taxon>
        <taxon>Pseudomonadota</taxon>
        <taxon>Betaproteobacteria</taxon>
        <taxon>Burkholderiales</taxon>
        <taxon>Alcaligenaceae</taxon>
        <taxon>Corticimicrobacter</taxon>
    </lineage>
</organism>
<name>A0A2V1K056_9BURK</name>
<dbReference type="RefSeq" id="WP_109062711.1">
    <property type="nucleotide sequence ID" value="NZ_QETA01000006.1"/>
</dbReference>
<sequence length="311" mass="33698">MSHPGMDDSASSQATAQEPGMSEGAPGVDAALARHLAELQAQFPLPDLDRMRAAAMLRARQRKRRTATAACTLLAALLGGTYWLDPAYRVETMTTLAGEQRTWPLTDGSTVVLDTGTEIQVAWHVRSRRAVLAQGQAYFDVARSSWRPFSVDAGLAEVTVTGTSFDVDRGREQVDVRLYEGSVAVQRTDAGSSSGPSAWQLRPGQALRVGAEAVLPYAVVAGEARPAWADGLLVFEQLPLADALAQIQRYRPERIMLDDPSLAGLRVSGVFQIAQAARIFDLLPRVWPVQVDQQADEIHVRAAGAPKRNDM</sequence>
<reference evidence="4" key="1">
    <citation type="submission" date="2018-05" db="EMBL/GenBank/DDBJ databases">
        <authorList>
            <person name="Li Y."/>
        </authorList>
    </citation>
    <scope>NUCLEOTIDE SEQUENCE [LARGE SCALE GENOMIC DNA]</scope>
    <source>
        <strain evidence="4">3d-2-2</strain>
    </source>
</reference>
<keyword evidence="4" id="KW-1185">Reference proteome</keyword>
<evidence type="ECO:0000313" key="3">
    <source>
        <dbReference type="EMBL" id="PWF21895.1"/>
    </source>
</evidence>
<comment type="caution">
    <text evidence="3">The sequence shown here is derived from an EMBL/GenBank/DDBJ whole genome shotgun (WGS) entry which is preliminary data.</text>
</comment>
<dbReference type="Gene3D" id="3.55.50.30">
    <property type="match status" value="1"/>
</dbReference>
<feature type="domain" description="FecR protein" evidence="2">
    <location>
        <begin position="92"/>
        <end position="183"/>
    </location>
</feature>
<dbReference type="Proteomes" id="UP000245212">
    <property type="component" value="Unassembled WGS sequence"/>
</dbReference>
<dbReference type="InterPro" id="IPR012373">
    <property type="entry name" value="Ferrdict_sens_TM"/>
</dbReference>
<proteinExistence type="predicted"/>
<evidence type="ECO:0000259" key="2">
    <source>
        <dbReference type="Pfam" id="PF04773"/>
    </source>
</evidence>
<dbReference type="InterPro" id="IPR006860">
    <property type="entry name" value="FecR"/>
</dbReference>
<dbReference type="PIRSF" id="PIRSF018266">
    <property type="entry name" value="FecR"/>
    <property type="match status" value="1"/>
</dbReference>
<dbReference type="PANTHER" id="PTHR30273:SF2">
    <property type="entry name" value="PROTEIN FECR"/>
    <property type="match status" value="1"/>
</dbReference>
<feature type="region of interest" description="Disordered" evidence="1">
    <location>
        <begin position="1"/>
        <end position="26"/>
    </location>
</feature>
<dbReference type="AlphaFoldDB" id="A0A2V1K056"/>